<proteinExistence type="predicted"/>
<protein>
    <submittedName>
        <fullName evidence="2">Uncharacterized protein</fullName>
    </submittedName>
</protein>
<evidence type="ECO:0000256" key="1">
    <source>
        <dbReference type="SAM" id="MobiDB-lite"/>
    </source>
</evidence>
<evidence type="ECO:0000313" key="2">
    <source>
        <dbReference type="EMBL" id="KAJ7734412.1"/>
    </source>
</evidence>
<dbReference type="Proteomes" id="UP001215598">
    <property type="component" value="Unassembled WGS sequence"/>
</dbReference>
<name>A0AAD7I3L6_9AGAR</name>
<dbReference type="AlphaFoldDB" id="A0AAD7I3L6"/>
<feature type="region of interest" description="Disordered" evidence="1">
    <location>
        <begin position="44"/>
        <end position="101"/>
    </location>
</feature>
<evidence type="ECO:0000313" key="3">
    <source>
        <dbReference type="Proteomes" id="UP001215598"/>
    </source>
</evidence>
<gene>
    <name evidence="2" type="ORF">B0H16DRAFT_1577766</name>
</gene>
<dbReference type="EMBL" id="JARKIB010000132">
    <property type="protein sequence ID" value="KAJ7734412.1"/>
    <property type="molecule type" value="Genomic_DNA"/>
</dbReference>
<comment type="caution">
    <text evidence="2">The sequence shown here is derived from an EMBL/GenBank/DDBJ whole genome shotgun (WGS) entry which is preliminary data.</text>
</comment>
<organism evidence="2 3">
    <name type="scientific">Mycena metata</name>
    <dbReference type="NCBI Taxonomy" id="1033252"/>
    <lineage>
        <taxon>Eukaryota</taxon>
        <taxon>Fungi</taxon>
        <taxon>Dikarya</taxon>
        <taxon>Basidiomycota</taxon>
        <taxon>Agaricomycotina</taxon>
        <taxon>Agaricomycetes</taxon>
        <taxon>Agaricomycetidae</taxon>
        <taxon>Agaricales</taxon>
        <taxon>Marasmiineae</taxon>
        <taxon>Mycenaceae</taxon>
        <taxon>Mycena</taxon>
    </lineage>
</organism>
<sequence length="101" mass="10958">MAPAPDEIKLDSPWFWEMRSLIGERPNLRPVGIGNNNSTMDVSLLLPGSDDDADGARTSSPDLFPETLGGKSVDSDDESTSSKKPTVLFRPRIQVTGRSGR</sequence>
<accession>A0AAD7I3L6</accession>
<reference evidence="2" key="1">
    <citation type="submission" date="2023-03" db="EMBL/GenBank/DDBJ databases">
        <title>Massive genome expansion in bonnet fungi (Mycena s.s.) driven by repeated elements and novel gene families across ecological guilds.</title>
        <authorList>
            <consortium name="Lawrence Berkeley National Laboratory"/>
            <person name="Harder C.B."/>
            <person name="Miyauchi S."/>
            <person name="Viragh M."/>
            <person name="Kuo A."/>
            <person name="Thoen E."/>
            <person name="Andreopoulos B."/>
            <person name="Lu D."/>
            <person name="Skrede I."/>
            <person name="Drula E."/>
            <person name="Henrissat B."/>
            <person name="Morin E."/>
            <person name="Kohler A."/>
            <person name="Barry K."/>
            <person name="LaButti K."/>
            <person name="Morin E."/>
            <person name="Salamov A."/>
            <person name="Lipzen A."/>
            <person name="Mereny Z."/>
            <person name="Hegedus B."/>
            <person name="Baldrian P."/>
            <person name="Stursova M."/>
            <person name="Weitz H."/>
            <person name="Taylor A."/>
            <person name="Grigoriev I.V."/>
            <person name="Nagy L.G."/>
            <person name="Martin F."/>
            <person name="Kauserud H."/>
        </authorList>
    </citation>
    <scope>NUCLEOTIDE SEQUENCE</scope>
    <source>
        <strain evidence="2">CBHHK182m</strain>
    </source>
</reference>
<keyword evidence="3" id="KW-1185">Reference proteome</keyword>